<comment type="caution">
    <text evidence="1">The sequence shown here is derived from an EMBL/GenBank/DDBJ whole genome shotgun (WGS) entry which is preliminary data.</text>
</comment>
<sequence>AVKALAVEVGTTGAAAAGLEAAAAGLQVLRLRSQRGLEAFCGMSVFGLDGVFAALHPAVRQAWDGAWEPSACGIGLRRLEWLLALGEQLDFPEVEFLLG</sequence>
<dbReference type="EMBL" id="BMAR01000007">
    <property type="protein sequence ID" value="GFR44430.1"/>
    <property type="molecule type" value="Genomic_DNA"/>
</dbReference>
<evidence type="ECO:0000313" key="2">
    <source>
        <dbReference type="Proteomes" id="UP001054857"/>
    </source>
</evidence>
<feature type="non-terminal residue" evidence="1">
    <location>
        <position position="99"/>
    </location>
</feature>
<name>A0AAD3DM68_9CHLO</name>
<accession>A0AAD3DM68</accession>
<protein>
    <submittedName>
        <fullName evidence="1">Uncharacterized protein</fullName>
    </submittedName>
</protein>
<gene>
    <name evidence="1" type="ORF">Agub_g5669</name>
</gene>
<reference evidence="1 2" key="1">
    <citation type="journal article" date="2021" name="Sci. Rep.">
        <title>Genome sequencing of the multicellular alga Astrephomene provides insights into convergent evolution of germ-soma differentiation.</title>
        <authorList>
            <person name="Yamashita S."/>
            <person name="Yamamoto K."/>
            <person name="Matsuzaki R."/>
            <person name="Suzuki S."/>
            <person name="Yamaguchi H."/>
            <person name="Hirooka S."/>
            <person name="Minakuchi Y."/>
            <person name="Miyagishima S."/>
            <person name="Kawachi M."/>
            <person name="Toyoda A."/>
            <person name="Nozaki H."/>
        </authorList>
    </citation>
    <scope>NUCLEOTIDE SEQUENCE [LARGE SCALE GENOMIC DNA]</scope>
    <source>
        <strain evidence="1 2">NIES-4017</strain>
    </source>
</reference>
<evidence type="ECO:0000313" key="1">
    <source>
        <dbReference type="EMBL" id="GFR44430.1"/>
    </source>
</evidence>
<proteinExistence type="predicted"/>
<organism evidence="1 2">
    <name type="scientific">Astrephomene gubernaculifera</name>
    <dbReference type="NCBI Taxonomy" id="47775"/>
    <lineage>
        <taxon>Eukaryota</taxon>
        <taxon>Viridiplantae</taxon>
        <taxon>Chlorophyta</taxon>
        <taxon>core chlorophytes</taxon>
        <taxon>Chlorophyceae</taxon>
        <taxon>CS clade</taxon>
        <taxon>Chlamydomonadales</taxon>
        <taxon>Astrephomenaceae</taxon>
        <taxon>Astrephomene</taxon>
    </lineage>
</organism>
<dbReference type="Proteomes" id="UP001054857">
    <property type="component" value="Unassembled WGS sequence"/>
</dbReference>
<keyword evidence="2" id="KW-1185">Reference proteome</keyword>
<dbReference type="AlphaFoldDB" id="A0AAD3DM68"/>